<organism evidence="1 2">
    <name type="scientific">Eumeta variegata</name>
    <name type="common">Bagworm moth</name>
    <name type="synonym">Eumeta japonica</name>
    <dbReference type="NCBI Taxonomy" id="151549"/>
    <lineage>
        <taxon>Eukaryota</taxon>
        <taxon>Metazoa</taxon>
        <taxon>Ecdysozoa</taxon>
        <taxon>Arthropoda</taxon>
        <taxon>Hexapoda</taxon>
        <taxon>Insecta</taxon>
        <taxon>Pterygota</taxon>
        <taxon>Neoptera</taxon>
        <taxon>Endopterygota</taxon>
        <taxon>Lepidoptera</taxon>
        <taxon>Glossata</taxon>
        <taxon>Ditrysia</taxon>
        <taxon>Tineoidea</taxon>
        <taxon>Psychidae</taxon>
        <taxon>Oiketicinae</taxon>
        <taxon>Eumeta</taxon>
    </lineage>
</organism>
<name>A0A4C1US52_EUMVA</name>
<proteinExistence type="predicted"/>
<evidence type="ECO:0000313" key="1">
    <source>
        <dbReference type="EMBL" id="GBP28847.1"/>
    </source>
</evidence>
<protein>
    <submittedName>
        <fullName evidence="1">Uncharacterized protein</fullName>
    </submittedName>
</protein>
<dbReference type="EMBL" id="BGZK01000212">
    <property type="protein sequence ID" value="GBP28847.1"/>
    <property type="molecule type" value="Genomic_DNA"/>
</dbReference>
<sequence length="121" mass="13510">MRDEPGAIKPARPADKGAIKIVGALHSSRAVYCIAVCSAATPAPVIPRTAPGSDCYYPVSIRPLSLSVIVLRRTTFQKSYPQVSCSFFLRDNCLANEWTSLRTKTTRLSRYLFQKEFTVRR</sequence>
<evidence type="ECO:0000313" key="2">
    <source>
        <dbReference type="Proteomes" id="UP000299102"/>
    </source>
</evidence>
<reference evidence="1 2" key="1">
    <citation type="journal article" date="2019" name="Commun. Biol.">
        <title>The bagworm genome reveals a unique fibroin gene that provides high tensile strength.</title>
        <authorList>
            <person name="Kono N."/>
            <person name="Nakamura H."/>
            <person name="Ohtoshi R."/>
            <person name="Tomita M."/>
            <person name="Numata K."/>
            <person name="Arakawa K."/>
        </authorList>
    </citation>
    <scope>NUCLEOTIDE SEQUENCE [LARGE SCALE GENOMIC DNA]</scope>
</reference>
<keyword evidence="2" id="KW-1185">Reference proteome</keyword>
<accession>A0A4C1US52</accession>
<comment type="caution">
    <text evidence="1">The sequence shown here is derived from an EMBL/GenBank/DDBJ whole genome shotgun (WGS) entry which is preliminary data.</text>
</comment>
<dbReference type="AlphaFoldDB" id="A0A4C1US52"/>
<dbReference type="Proteomes" id="UP000299102">
    <property type="component" value="Unassembled WGS sequence"/>
</dbReference>
<gene>
    <name evidence="1" type="ORF">EVAR_24523_1</name>
</gene>